<dbReference type="Pfam" id="PF00194">
    <property type="entry name" value="Carb_anhydrase"/>
    <property type="match status" value="1"/>
</dbReference>
<comment type="similarity">
    <text evidence="3 13">Belongs to the alpha-carbonic anhydrase family.</text>
</comment>
<dbReference type="InterPro" id="IPR023561">
    <property type="entry name" value="Carbonic_anhydrase_a-class"/>
</dbReference>
<dbReference type="Gene3D" id="2.60.120.200">
    <property type="match status" value="1"/>
</dbReference>
<comment type="subcellular location">
    <subcellularLocation>
        <location evidence="2">Secreted</location>
    </subcellularLocation>
</comment>
<keyword evidence="8" id="KW-0325">Glycoprotein</keyword>
<evidence type="ECO:0000259" key="16">
    <source>
        <dbReference type="PROSITE" id="PS51828"/>
    </source>
</evidence>
<dbReference type="GO" id="GO:0008270">
    <property type="term" value="F:zinc ion binding"/>
    <property type="evidence" value="ECO:0007669"/>
    <property type="project" value="UniProtKB-UniRule"/>
</dbReference>
<keyword evidence="14" id="KW-0175">Coiled coil</keyword>
<protein>
    <recommendedName>
        <fullName evidence="13">Carbonic anhydrase</fullName>
        <ecNumber evidence="13">4.2.1.1</ecNumber>
    </recommendedName>
</protein>
<evidence type="ECO:0000313" key="17">
    <source>
        <dbReference type="Proteomes" id="UP000515159"/>
    </source>
</evidence>
<keyword evidence="6 13" id="KW-0862">Zinc</keyword>
<feature type="signal peptide" evidence="13">
    <location>
        <begin position="1"/>
        <end position="24"/>
    </location>
</feature>
<dbReference type="InterPro" id="IPR018338">
    <property type="entry name" value="Carbonic_anhydrase_a-class_CS"/>
</dbReference>
<evidence type="ECO:0000256" key="6">
    <source>
        <dbReference type="ARBA" id="ARBA00022833"/>
    </source>
</evidence>
<dbReference type="PANTHER" id="PTHR18952">
    <property type="entry name" value="CARBONIC ANHYDRASE"/>
    <property type="match status" value="1"/>
</dbReference>
<evidence type="ECO:0000256" key="9">
    <source>
        <dbReference type="ARBA" id="ARBA00023239"/>
    </source>
</evidence>
<dbReference type="CTD" id="765"/>
<dbReference type="FunFam" id="3.10.200.10:FF:000003">
    <property type="entry name" value="Carbonic anhydrase 12"/>
    <property type="match status" value="1"/>
</dbReference>
<dbReference type="GO" id="GO:0005615">
    <property type="term" value="C:extracellular space"/>
    <property type="evidence" value="ECO:0007669"/>
    <property type="project" value="TreeGrafter"/>
</dbReference>
<dbReference type="FunCoup" id="A0A6P8NQ24">
    <property type="interactions" value="51"/>
</dbReference>
<dbReference type="SUPFAM" id="SSF51069">
    <property type="entry name" value="Carbonic anhydrase"/>
    <property type="match status" value="1"/>
</dbReference>
<keyword evidence="7" id="KW-1015">Disulfide bond</keyword>
<evidence type="ECO:0000256" key="5">
    <source>
        <dbReference type="ARBA" id="ARBA00022723"/>
    </source>
</evidence>
<evidence type="ECO:0000256" key="7">
    <source>
        <dbReference type="ARBA" id="ARBA00023157"/>
    </source>
</evidence>
<dbReference type="CDD" id="cd03123">
    <property type="entry name" value="alpha_CA_VI_IX_XII_XIV"/>
    <property type="match status" value="1"/>
</dbReference>
<keyword evidence="9 13" id="KW-0456">Lyase</keyword>
<feature type="chain" id="PRO_5028517264" description="Carbonic anhydrase" evidence="13">
    <location>
        <begin position="25"/>
        <end position="532"/>
    </location>
</feature>
<dbReference type="InterPro" id="IPR013320">
    <property type="entry name" value="ConA-like_dom_sf"/>
</dbReference>
<comment type="cofactor">
    <cofactor evidence="1 13">
        <name>Zn(2+)</name>
        <dbReference type="ChEBI" id="CHEBI:29105"/>
    </cofactor>
</comment>
<evidence type="ECO:0000256" key="14">
    <source>
        <dbReference type="SAM" id="Coils"/>
    </source>
</evidence>
<dbReference type="PROSITE" id="PS51828">
    <property type="entry name" value="PTX_2"/>
    <property type="match status" value="1"/>
</dbReference>
<dbReference type="EC" id="4.2.1.1" evidence="13"/>
<evidence type="ECO:0000256" key="11">
    <source>
        <dbReference type="ARBA" id="ARBA00048348"/>
    </source>
</evidence>
<evidence type="ECO:0000256" key="12">
    <source>
        <dbReference type="PROSITE-ProRule" id="PRU01172"/>
    </source>
</evidence>
<dbReference type="SMART" id="SM00159">
    <property type="entry name" value="PTX"/>
    <property type="match status" value="1"/>
</dbReference>
<dbReference type="GeneID" id="117349248"/>
<evidence type="ECO:0000256" key="1">
    <source>
        <dbReference type="ARBA" id="ARBA00001947"/>
    </source>
</evidence>
<dbReference type="OrthoDB" id="429145at2759"/>
<reference evidence="18" key="1">
    <citation type="submission" date="2025-08" db="UniProtKB">
        <authorList>
            <consortium name="RefSeq"/>
        </authorList>
    </citation>
    <scope>IDENTIFICATION</scope>
</reference>
<dbReference type="RefSeq" id="XP_033778347.1">
    <property type="nucleotide sequence ID" value="XM_033922456.1"/>
</dbReference>
<dbReference type="KEGG" id="gsh:117349248"/>
<dbReference type="Proteomes" id="UP000515159">
    <property type="component" value="Chromosome 15"/>
</dbReference>
<dbReference type="InterPro" id="IPR036398">
    <property type="entry name" value="CA_dom_sf"/>
</dbReference>
<dbReference type="Gene3D" id="3.10.200.10">
    <property type="entry name" value="Alpha carbonic anhydrase"/>
    <property type="match status" value="1"/>
</dbReference>
<keyword evidence="17" id="KW-1185">Reference proteome</keyword>
<dbReference type="PRINTS" id="PR00895">
    <property type="entry name" value="PENTAXIN"/>
</dbReference>
<comment type="function">
    <text evidence="10">Reversible hydration of carbon dioxide. Its role in saliva is unknown.</text>
</comment>
<feature type="domain" description="Alpha-carbonic anhydrase" evidence="15">
    <location>
        <begin position="27"/>
        <end position="285"/>
    </location>
</feature>
<evidence type="ECO:0000256" key="4">
    <source>
        <dbReference type="ARBA" id="ARBA00022525"/>
    </source>
</evidence>
<dbReference type="PROSITE" id="PS51144">
    <property type="entry name" value="ALPHA_CA_2"/>
    <property type="match status" value="1"/>
</dbReference>
<dbReference type="InterPro" id="IPR001148">
    <property type="entry name" value="CA_dom"/>
</dbReference>
<keyword evidence="5 13" id="KW-0479">Metal-binding</keyword>
<dbReference type="PANTHER" id="PTHR18952:SF110">
    <property type="entry name" value="CARBONIC ANHYDRASE 6"/>
    <property type="match status" value="1"/>
</dbReference>
<feature type="domain" description="Pentraxin (PTX)" evidence="16">
    <location>
        <begin position="334"/>
        <end position="531"/>
    </location>
</feature>
<evidence type="ECO:0000259" key="15">
    <source>
        <dbReference type="PROSITE" id="PS51144"/>
    </source>
</evidence>
<accession>A0A6P8NQ24</accession>
<dbReference type="PROSITE" id="PS00162">
    <property type="entry name" value="ALPHA_CA_1"/>
    <property type="match status" value="1"/>
</dbReference>
<organism evidence="17 18">
    <name type="scientific">Geotrypetes seraphini</name>
    <name type="common">Gaboon caecilian</name>
    <name type="synonym">Caecilia seraphini</name>
    <dbReference type="NCBI Taxonomy" id="260995"/>
    <lineage>
        <taxon>Eukaryota</taxon>
        <taxon>Metazoa</taxon>
        <taxon>Chordata</taxon>
        <taxon>Craniata</taxon>
        <taxon>Vertebrata</taxon>
        <taxon>Euteleostomi</taxon>
        <taxon>Amphibia</taxon>
        <taxon>Gymnophiona</taxon>
        <taxon>Geotrypetes</taxon>
    </lineage>
</organism>
<name>A0A6P8NQ24_GEOSA</name>
<keyword evidence="4" id="KW-0964">Secreted</keyword>
<dbReference type="SUPFAM" id="SSF49899">
    <property type="entry name" value="Concanavalin A-like lectins/glucanases"/>
    <property type="match status" value="1"/>
</dbReference>
<proteinExistence type="inferred from homology"/>
<dbReference type="InParanoid" id="A0A6P8NQ24"/>
<feature type="coiled-coil region" evidence="14">
    <location>
        <begin position="289"/>
        <end position="316"/>
    </location>
</feature>
<comment type="caution">
    <text evidence="12">Lacks conserved residue(s) required for the propagation of feature annotation.</text>
</comment>
<evidence type="ECO:0000256" key="10">
    <source>
        <dbReference type="ARBA" id="ARBA00025355"/>
    </source>
</evidence>
<keyword evidence="13" id="KW-0732">Signal</keyword>
<sequence>MGVRFLRLHQLLLLLLPAVHLSSSHVHGWTYADGEMDEASWGKHYPDCAGKHQSPVDIQKKKVKHNPQLLQMELNGYDSTLQGPFTMTNNGHSVQIELPCSMNITRGLPYCYTAVQMHLHWGGLDHEFSGSEHTIDGMRYLAELHIVHYNSDLYKSVQEAQNMPDGLAVLAFLYKDGNFENTYHSELISRLPDIRYAGNSTTLTTLDIEAMLPENLEKFYRYHGSLTTPPCTQNVAWTIFDTPIVLSHNQIVLLENSLLDWNNKTLRNDYRHAQPLNDRVVEASFSPKLAKERCLSEEINTKLEQVESEVRQMKDHFLSQEGEGSNMKGVKPLGFPAFHFSREHIASSAEVQPLQDLQLNAFTLCLWIKTKNKKSQVVFSYSTRESENELVMTVGADMDIWVGGEFTNFHLHHNSEEWIHYCLRWVSKTGITELWVNGVPSKEKYIQKGYTIQPGGVLILGKDRDDLLGILSNGFIGSISQVNLWNRKLEAADIKKLSQCRPEDLVGNVIAWGSTPVTLSGGVTLVVDSSCQ</sequence>
<dbReference type="GO" id="GO:0004089">
    <property type="term" value="F:carbonate dehydratase activity"/>
    <property type="evidence" value="ECO:0007669"/>
    <property type="project" value="UniProtKB-UniRule"/>
</dbReference>
<evidence type="ECO:0000256" key="8">
    <source>
        <dbReference type="ARBA" id="ARBA00023180"/>
    </source>
</evidence>
<evidence type="ECO:0000256" key="13">
    <source>
        <dbReference type="RuleBase" id="RU367011"/>
    </source>
</evidence>
<dbReference type="Pfam" id="PF00354">
    <property type="entry name" value="Pentaxin"/>
    <property type="match status" value="1"/>
</dbReference>
<dbReference type="AlphaFoldDB" id="A0A6P8NQ24"/>
<dbReference type="InterPro" id="IPR001759">
    <property type="entry name" value="PTX_dom"/>
</dbReference>
<evidence type="ECO:0000313" key="18">
    <source>
        <dbReference type="RefSeq" id="XP_033778347.1"/>
    </source>
</evidence>
<gene>
    <name evidence="18" type="primary">CA6</name>
</gene>
<dbReference type="SMART" id="SM01057">
    <property type="entry name" value="Carb_anhydrase"/>
    <property type="match status" value="1"/>
</dbReference>
<evidence type="ECO:0000256" key="2">
    <source>
        <dbReference type="ARBA" id="ARBA00004613"/>
    </source>
</evidence>
<comment type="catalytic activity">
    <reaction evidence="11 13">
        <text>hydrogencarbonate + H(+) = CO2 + H2O</text>
        <dbReference type="Rhea" id="RHEA:10748"/>
        <dbReference type="ChEBI" id="CHEBI:15377"/>
        <dbReference type="ChEBI" id="CHEBI:15378"/>
        <dbReference type="ChEBI" id="CHEBI:16526"/>
        <dbReference type="ChEBI" id="CHEBI:17544"/>
        <dbReference type="EC" id="4.2.1.1"/>
    </reaction>
</comment>
<evidence type="ECO:0000256" key="3">
    <source>
        <dbReference type="ARBA" id="ARBA00010718"/>
    </source>
</evidence>